<protein>
    <submittedName>
        <fullName evidence="2">Uncharacterized protein</fullName>
    </submittedName>
</protein>
<name>A0A836CG03_9STRA</name>
<reference evidence="2" key="1">
    <citation type="submission" date="2021-02" db="EMBL/GenBank/DDBJ databases">
        <title>First Annotated Genome of the Yellow-green Alga Tribonema minus.</title>
        <authorList>
            <person name="Mahan K.M."/>
        </authorList>
    </citation>
    <scope>NUCLEOTIDE SEQUENCE</scope>
    <source>
        <strain evidence="2">UTEX B ZZ1240</strain>
    </source>
</reference>
<dbReference type="EMBL" id="JAFCMP010000166">
    <property type="protein sequence ID" value="KAG5184467.1"/>
    <property type="molecule type" value="Genomic_DNA"/>
</dbReference>
<accession>A0A836CG03</accession>
<evidence type="ECO:0000313" key="3">
    <source>
        <dbReference type="Proteomes" id="UP000664859"/>
    </source>
</evidence>
<feature type="region of interest" description="Disordered" evidence="1">
    <location>
        <begin position="39"/>
        <end position="61"/>
    </location>
</feature>
<organism evidence="2 3">
    <name type="scientific">Tribonema minus</name>
    <dbReference type="NCBI Taxonomy" id="303371"/>
    <lineage>
        <taxon>Eukaryota</taxon>
        <taxon>Sar</taxon>
        <taxon>Stramenopiles</taxon>
        <taxon>Ochrophyta</taxon>
        <taxon>PX clade</taxon>
        <taxon>Xanthophyceae</taxon>
        <taxon>Tribonematales</taxon>
        <taxon>Tribonemataceae</taxon>
        <taxon>Tribonema</taxon>
    </lineage>
</organism>
<comment type="caution">
    <text evidence="2">The sequence shown here is derived from an EMBL/GenBank/DDBJ whole genome shotgun (WGS) entry which is preliminary data.</text>
</comment>
<dbReference type="AlphaFoldDB" id="A0A836CG03"/>
<dbReference type="OrthoDB" id="447489at2759"/>
<gene>
    <name evidence="2" type="ORF">JKP88DRAFT_268572</name>
</gene>
<evidence type="ECO:0000256" key="1">
    <source>
        <dbReference type="SAM" id="MobiDB-lite"/>
    </source>
</evidence>
<dbReference type="Proteomes" id="UP000664859">
    <property type="component" value="Unassembled WGS sequence"/>
</dbReference>
<keyword evidence="3" id="KW-1185">Reference proteome</keyword>
<feature type="compositionally biased region" description="Basic and acidic residues" evidence="1">
    <location>
        <begin position="39"/>
        <end position="51"/>
    </location>
</feature>
<sequence length="680" mass="74970">MDCKEQESSSTVANACCDNGCSESANVCDSDVRKGLEDVASDGRAEEERSAKHAGLAVDKNGSKKAQTGAVVATGTAAGNDLGSLLPHIEASIMPAAMQKPCLVYRCGKQRIDRFYCLEHRMQSAVKYDVPVDDMDCREQESSSAATNACGDNAVAKMRKTSPLKGVEDKGVDSTYVAAAPTNTYVFSKKTSIMRVEDVNADEIPAMAHIADINAAKQHRADEEQYADEERTAKRVAAAAAKEGSKKARTEPVMAVDTPAGNDQASPLPHSDCNKQEQLSSTGNLCCDEDVSGQVATVEKLSLSTHQDISDSVVAVMCAGTKRCSKCQTEKTLTAFNKQKSNKDGLHYYCKECAALAQRVRVSKRTGFITQLITNSRQRSTKRGMNQNELTAAIFDYICRTQNDRCVYSGIPVTFAPMSDFQASIERLNDDEDYLVENTALCALEFNVRAGWSVAKVKYAATHTDRVEITTVEANVREALIKPTSYRPAGRIFKKEEDRVTLTRCNTCCEWRAQQDFYDYERITCKRCVIDKKKLYGFTWRGAFMNLVHSAKHRCKTGTIEARGLVCEITFEDIVNIYKEQCGTCSYSGIPLTTDGDWKVSLERRDVRVGYSRENCCLIAMEFQGTDYTAVSKYGGDGCGGWSREKYLFFRANYKPADVPVQSLAPPRALSVADTLETIE</sequence>
<evidence type="ECO:0000313" key="2">
    <source>
        <dbReference type="EMBL" id="KAG5184467.1"/>
    </source>
</evidence>
<proteinExistence type="predicted"/>
<dbReference type="Gene3D" id="3.30.40.220">
    <property type="match status" value="1"/>
</dbReference>